<organism evidence="2 3">
    <name type="scientific">Sporothrix bragantina</name>
    <dbReference type="NCBI Taxonomy" id="671064"/>
    <lineage>
        <taxon>Eukaryota</taxon>
        <taxon>Fungi</taxon>
        <taxon>Dikarya</taxon>
        <taxon>Ascomycota</taxon>
        <taxon>Pezizomycotina</taxon>
        <taxon>Sordariomycetes</taxon>
        <taxon>Sordariomycetidae</taxon>
        <taxon>Ophiostomatales</taxon>
        <taxon>Ophiostomataceae</taxon>
        <taxon>Sporothrix</taxon>
    </lineage>
</organism>
<evidence type="ECO:0000313" key="2">
    <source>
        <dbReference type="EMBL" id="CAK7228047.1"/>
    </source>
</evidence>
<feature type="chain" id="PRO_5045710978" description="GPI anchored serine-rich protein" evidence="1">
    <location>
        <begin position="17"/>
        <end position="218"/>
    </location>
</feature>
<keyword evidence="3" id="KW-1185">Reference proteome</keyword>
<dbReference type="PANTHER" id="PTHR39602">
    <property type="entry name" value="ACW-9"/>
    <property type="match status" value="1"/>
</dbReference>
<feature type="signal peptide" evidence="1">
    <location>
        <begin position="1"/>
        <end position="16"/>
    </location>
</feature>
<protein>
    <recommendedName>
        <fullName evidence="4">GPI anchored serine-rich protein</fullName>
    </recommendedName>
</protein>
<dbReference type="PANTHER" id="PTHR39602:SF2">
    <property type="entry name" value="ACW-9"/>
    <property type="match status" value="1"/>
</dbReference>
<gene>
    <name evidence="2" type="ORF">SBRCBS47491_006773</name>
</gene>
<sequence length="218" mass="21715">MRFAAAALFFAGAVMAGTEVAESTVYSTEYQTITSCAPEVTNCPARVSTKVHPLTTSTVYSTTVHTITSCAPEVTNCPARSTVYSTEVVAVSTTICPVTATGPGKSYYNTTVNTHTYGGSGPKGSNTGSGSTPNTVIVTPAACPTYSVKTISTSVTTVIPTVIYETVAVPCPTTGSGSTGTGTGSYSPPTTVVTAGAGNVAFSGVLAAAAGLAAIILA</sequence>
<evidence type="ECO:0008006" key="4">
    <source>
        <dbReference type="Google" id="ProtNLM"/>
    </source>
</evidence>
<accession>A0ABP0C8T4</accession>
<name>A0ABP0C8T4_9PEZI</name>
<evidence type="ECO:0000256" key="1">
    <source>
        <dbReference type="SAM" id="SignalP"/>
    </source>
</evidence>
<keyword evidence="1" id="KW-0732">Signal</keyword>
<dbReference type="Proteomes" id="UP001642406">
    <property type="component" value="Unassembled WGS sequence"/>
</dbReference>
<proteinExistence type="predicted"/>
<dbReference type="EMBL" id="CAWUHC010000069">
    <property type="protein sequence ID" value="CAK7228047.1"/>
    <property type="molecule type" value="Genomic_DNA"/>
</dbReference>
<evidence type="ECO:0000313" key="3">
    <source>
        <dbReference type="Proteomes" id="UP001642406"/>
    </source>
</evidence>
<reference evidence="2 3" key="1">
    <citation type="submission" date="2024-01" db="EMBL/GenBank/DDBJ databases">
        <authorList>
            <person name="Allen C."/>
            <person name="Tagirdzhanova G."/>
        </authorList>
    </citation>
    <scope>NUCLEOTIDE SEQUENCE [LARGE SCALE GENOMIC DNA]</scope>
</reference>
<comment type="caution">
    <text evidence="2">The sequence shown here is derived from an EMBL/GenBank/DDBJ whole genome shotgun (WGS) entry which is preliminary data.</text>
</comment>